<evidence type="ECO:0000313" key="6">
    <source>
        <dbReference type="EMBL" id="TGJ75765.1"/>
    </source>
</evidence>
<dbReference type="AlphaFoldDB" id="A0A4Z0Y894"/>
<organism evidence="6 7">
    <name type="scientific">Caproiciproducens galactitolivorans</name>
    <dbReference type="NCBI Taxonomy" id="642589"/>
    <lineage>
        <taxon>Bacteria</taxon>
        <taxon>Bacillati</taxon>
        <taxon>Bacillota</taxon>
        <taxon>Clostridia</taxon>
        <taxon>Eubacteriales</taxon>
        <taxon>Acutalibacteraceae</taxon>
        <taxon>Caproiciproducens</taxon>
    </lineage>
</organism>
<proteinExistence type="inferred from homology"/>
<dbReference type="SUPFAM" id="SSF141000">
    <property type="entry name" value="Glu-tRNAGln amidotransferase C subunit"/>
    <property type="match status" value="1"/>
</dbReference>
<comment type="catalytic activity">
    <reaction evidence="5">
        <text>L-glutamyl-tRNA(Gln) + L-glutamine + ATP + H2O = L-glutaminyl-tRNA(Gln) + L-glutamate + ADP + phosphate + H(+)</text>
        <dbReference type="Rhea" id="RHEA:17521"/>
        <dbReference type="Rhea" id="RHEA-COMP:9681"/>
        <dbReference type="Rhea" id="RHEA-COMP:9684"/>
        <dbReference type="ChEBI" id="CHEBI:15377"/>
        <dbReference type="ChEBI" id="CHEBI:15378"/>
        <dbReference type="ChEBI" id="CHEBI:29985"/>
        <dbReference type="ChEBI" id="CHEBI:30616"/>
        <dbReference type="ChEBI" id="CHEBI:43474"/>
        <dbReference type="ChEBI" id="CHEBI:58359"/>
        <dbReference type="ChEBI" id="CHEBI:78520"/>
        <dbReference type="ChEBI" id="CHEBI:78521"/>
        <dbReference type="ChEBI" id="CHEBI:456216"/>
    </reaction>
</comment>
<dbReference type="Pfam" id="PF02686">
    <property type="entry name" value="GatC"/>
    <property type="match status" value="1"/>
</dbReference>
<sequence>MVTHEDILNIANLAKLSVSPEELDELTKDMNEIIGFANTINDACPQATDFDNINGLSNAFREDIVVPSYDREEILKNAESQDEGYFLVKKRM</sequence>
<evidence type="ECO:0000256" key="5">
    <source>
        <dbReference type="ARBA" id="ARBA00047913"/>
    </source>
</evidence>
<dbReference type="GO" id="GO:0016740">
    <property type="term" value="F:transferase activity"/>
    <property type="evidence" value="ECO:0007669"/>
    <property type="project" value="UniProtKB-KW"/>
</dbReference>
<dbReference type="GO" id="GO:0070681">
    <property type="term" value="P:glutaminyl-tRNAGln biosynthesis via transamidation"/>
    <property type="evidence" value="ECO:0007669"/>
    <property type="project" value="TreeGrafter"/>
</dbReference>
<dbReference type="OrthoDB" id="9813938at2"/>
<name>A0A4Z0Y894_9FIRM</name>
<reference evidence="6 7" key="1">
    <citation type="submission" date="2019-04" db="EMBL/GenBank/DDBJ databases">
        <authorList>
            <person name="Poehlein A."/>
            <person name="Bengelsdorf F.R."/>
            <person name="Duerre P."/>
            <person name="Daniel R."/>
        </authorList>
    </citation>
    <scope>NUCLEOTIDE SEQUENCE [LARGE SCALE GENOMIC DNA]</scope>
    <source>
        <strain evidence="6 7">BS-1</strain>
    </source>
</reference>
<comment type="caution">
    <text evidence="6">The sequence shown here is derived from an EMBL/GenBank/DDBJ whole genome shotgun (WGS) entry which is preliminary data.</text>
</comment>
<comment type="subunit">
    <text evidence="2">Heterotrimer of A, B and C subunits.</text>
</comment>
<dbReference type="PANTHER" id="PTHR15004:SF0">
    <property type="entry name" value="GLUTAMYL-TRNA(GLN) AMIDOTRANSFERASE SUBUNIT C, MITOCHONDRIAL"/>
    <property type="match status" value="1"/>
</dbReference>
<keyword evidence="6" id="KW-0436">Ligase</keyword>
<dbReference type="GO" id="GO:0050566">
    <property type="term" value="F:asparaginyl-tRNA synthase (glutamine-hydrolyzing) activity"/>
    <property type="evidence" value="ECO:0007669"/>
    <property type="project" value="RHEA"/>
</dbReference>
<dbReference type="GO" id="GO:0050567">
    <property type="term" value="F:glutaminyl-tRNA synthase (glutamine-hydrolyzing) activity"/>
    <property type="evidence" value="ECO:0007669"/>
    <property type="project" value="RHEA"/>
</dbReference>
<dbReference type="EC" id="6.3.5.-" evidence="6"/>
<dbReference type="InterPro" id="IPR003837">
    <property type="entry name" value="GatC"/>
</dbReference>
<dbReference type="EMBL" id="SRMQ01000011">
    <property type="protein sequence ID" value="TGJ75765.1"/>
    <property type="molecule type" value="Genomic_DNA"/>
</dbReference>
<dbReference type="GO" id="GO:0006450">
    <property type="term" value="P:regulation of translational fidelity"/>
    <property type="evidence" value="ECO:0007669"/>
    <property type="project" value="InterPro"/>
</dbReference>
<evidence type="ECO:0000256" key="3">
    <source>
        <dbReference type="ARBA" id="ARBA00024799"/>
    </source>
</evidence>
<comment type="similarity">
    <text evidence="1">Belongs to the GatC family.</text>
</comment>
<dbReference type="NCBIfam" id="TIGR00135">
    <property type="entry name" value="gatC"/>
    <property type="match status" value="1"/>
</dbReference>
<evidence type="ECO:0000313" key="7">
    <source>
        <dbReference type="Proteomes" id="UP000297714"/>
    </source>
</evidence>
<dbReference type="PANTHER" id="PTHR15004">
    <property type="entry name" value="GLUTAMYL-TRNA(GLN) AMIDOTRANSFERASE SUBUNIT C, MITOCHONDRIAL"/>
    <property type="match status" value="1"/>
</dbReference>
<accession>A0A4Z0Y894</accession>
<dbReference type="RefSeq" id="WP_135660647.1">
    <property type="nucleotide sequence ID" value="NZ_JAJUFJ010000003.1"/>
</dbReference>
<evidence type="ECO:0000256" key="4">
    <source>
        <dbReference type="ARBA" id="ARBA00047380"/>
    </source>
</evidence>
<keyword evidence="6" id="KW-0808">Transferase</keyword>
<comment type="function">
    <text evidence="3">Allows the formation of correctly charged Asn-tRNA(Asn) or Gln-tRNA(Gln) through the transamidation of misacylated Asp-tRNA(Asn) or Glu-tRNA(Gln) in organisms which lack either or both of asparaginyl-tRNA or glutaminyl-tRNA synthetases. The reaction takes place in the presence of glutamine and ATP through an activated phospho-Asp-tRNA(Asn) or phospho-Glu-tRNA(Gln).</text>
</comment>
<comment type="catalytic activity">
    <reaction evidence="4">
        <text>L-aspartyl-tRNA(Asn) + L-glutamine + ATP + H2O = L-asparaginyl-tRNA(Asn) + L-glutamate + ADP + phosphate + 2 H(+)</text>
        <dbReference type="Rhea" id="RHEA:14513"/>
        <dbReference type="Rhea" id="RHEA-COMP:9674"/>
        <dbReference type="Rhea" id="RHEA-COMP:9677"/>
        <dbReference type="ChEBI" id="CHEBI:15377"/>
        <dbReference type="ChEBI" id="CHEBI:15378"/>
        <dbReference type="ChEBI" id="CHEBI:29985"/>
        <dbReference type="ChEBI" id="CHEBI:30616"/>
        <dbReference type="ChEBI" id="CHEBI:43474"/>
        <dbReference type="ChEBI" id="CHEBI:58359"/>
        <dbReference type="ChEBI" id="CHEBI:78515"/>
        <dbReference type="ChEBI" id="CHEBI:78516"/>
        <dbReference type="ChEBI" id="CHEBI:456216"/>
    </reaction>
</comment>
<evidence type="ECO:0000256" key="1">
    <source>
        <dbReference type="ARBA" id="ARBA00010757"/>
    </source>
</evidence>
<dbReference type="Proteomes" id="UP000297714">
    <property type="component" value="Unassembled WGS sequence"/>
</dbReference>
<dbReference type="Gene3D" id="1.10.20.60">
    <property type="entry name" value="Glu-tRNAGln amidotransferase C subunit, N-terminal domain"/>
    <property type="match status" value="1"/>
</dbReference>
<evidence type="ECO:0000256" key="2">
    <source>
        <dbReference type="ARBA" id="ARBA00011123"/>
    </source>
</evidence>
<keyword evidence="7" id="KW-1185">Reference proteome</keyword>
<gene>
    <name evidence="6" type="primary">gatC_2</name>
    <name evidence="6" type="ORF">CAGA_21430</name>
</gene>
<dbReference type="InterPro" id="IPR036113">
    <property type="entry name" value="Asp/Glu-ADT_sf_sub_c"/>
</dbReference>
<protein>
    <submittedName>
        <fullName evidence="6">Aspartyl/glutamyl-tRNA(Asn/Gln) amidotransferase subunit C</fullName>
        <ecNumber evidence="6">6.3.5.-</ecNumber>
    </submittedName>
</protein>